<dbReference type="EMBL" id="CP045032">
    <property type="protein sequence ID" value="QFQ03256.1"/>
    <property type="molecule type" value="Genomic_DNA"/>
</dbReference>
<feature type="transmembrane region" description="Helical" evidence="6">
    <location>
        <begin position="33"/>
        <end position="52"/>
    </location>
</feature>
<protein>
    <recommendedName>
        <fullName evidence="9">Polysaccharide biosynthesis protein</fullName>
    </recommendedName>
</protein>
<proteinExistence type="predicted"/>
<name>A0A5J6Z8H3_9CORY</name>
<gene>
    <name evidence="7" type="ORF">CUROG_09560</name>
</gene>
<evidence type="ECO:0000313" key="7">
    <source>
        <dbReference type="EMBL" id="QFQ03256.1"/>
    </source>
</evidence>
<feature type="transmembrane region" description="Helical" evidence="6">
    <location>
        <begin position="198"/>
        <end position="220"/>
    </location>
</feature>
<keyword evidence="4 6" id="KW-1133">Transmembrane helix</keyword>
<evidence type="ECO:0000256" key="4">
    <source>
        <dbReference type="ARBA" id="ARBA00022989"/>
    </source>
</evidence>
<evidence type="ECO:0000256" key="5">
    <source>
        <dbReference type="ARBA" id="ARBA00023136"/>
    </source>
</evidence>
<keyword evidence="8" id="KW-1185">Reference proteome</keyword>
<feature type="transmembrane region" description="Helical" evidence="6">
    <location>
        <begin position="407"/>
        <end position="428"/>
    </location>
</feature>
<feature type="transmembrane region" description="Helical" evidence="6">
    <location>
        <begin position="241"/>
        <end position="261"/>
    </location>
</feature>
<evidence type="ECO:0000256" key="3">
    <source>
        <dbReference type="ARBA" id="ARBA00022692"/>
    </source>
</evidence>
<evidence type="ECO:0008006" key="9">
    <source>
        <dbReference type="Google" id="ProtNLM"/>
    </source>
</evidence>
<feature type="transmembrane region" description="Helical" evidence="6">
    <location>
        <begin position="273"/>
        <end position="292"/>
    </location>
</feature>
<dbReference type="PANTHER" id="PTHR30250">
    <property type="entry name" value="PST FAMILY PREDICTED COLANIC ACID TRANSPORTER"/>
    <property type="match status" value="1"/>
</dbReference>
<evidence type="ECO:0000256" key="1">
    <source>
        <dbReference type="ARBA" id="ARBA00004651"/>
    </source>
</evidence>
<dbReference type="Proteomes" id="UP000326711">
    <property type="component" value="Chromosome"/>
</dbReference>
<sequence length="438" mass="45588">MRALSLATVFVAIAGYAIILIASRGLDPAGYELFMVFWGLFFALTGLLDGLMQETARSVTARRHNAERAAAAQASAPTVHSPVHSPSGSPAAIRRVIPATRRAGTAQPFRTTTGFAVASLFLALLTGPLWVGTVSPGLELWSGGLLALGLFAYAFQATVCGLLSAATGWTTFAWLIALDSGIRLVLAAVAWWAGWPLLAYLIMTVLGAATWLGFLFFSPLTRSLLSEEADVTSRAFTIRAIKAMGASGANAVIISGFPVLLKFTTDNTVATGALAATITAVTLTRAPILVPLQRFQPALIVHFTKNRTHVIRACLLPSAAVVAVAAFGGAAAYVLGQPIMRMFFAEDYIVSAEALALLTLASGSTALLMITGSAALAADRHTLYLLGWVVATVAAVALLMVDTSPELRSALGLGLGPLAGVALQLGVLGRRRAASGVE</sequence>
<feature type="transmembrane region" description="Helical" evidence="6">
    <location>
        <begin position="143"/>
        <end position="165"/>
    </location>
</feature>
<dbReference type="PANTHER" id="PTHR30250:SF11">
    <property type="entry name" value="O-ANTIGEN TRANSPORTER-RELATED"/>
    <property type="match status" value="1"/>
</dbReference>
<feature type="transmembrane region" description="Helical" evidence="6">
    <location>
        <begin position="382"/>
        <end position="401"/>
    </location>
</feature>
<keyword evidence="5 6" id="KW-0472">Membrane</keyword>
<keyword evidence="3 6" id="KW-0812">Transmembrane</keyword>
<dbReference type="GO" id="GO:0005886">
    <property type="term" value="C:plasma membrane"/>
    <property type="evidence" value="ECO:0007669"/>
    <property type="project" value="UniProtKB-SubCell"/>
</dbReference>
<dbReference type="KEGG" id="cuo:CUROG_09560"/>
<reference evidence="8" key="1">
    <citation type="submission" date="2019-10" db="EMBL/GenBank/DDBJ databases">
        <title>Complete genome sequence of Corynebacterium urogenitalis DSM 108747, isolated from the genital tract of a cow.</title>
        <authorList>
            <person name="Ruckert C."/>
            <person name="Ballas P."/>
            <person name="Wagener K."/>
            <person name="Drillich M."/>
            <person name="Kaempfer P."/>
            <person name="Busse H.-J."/>
            <person name="Ehling-Schulz M."/>
        </authorList>
    </citation>
    <scope>NUCLEOTIDE SEQUENCE [LARGE SCALE GENOMIC DNA]</scope>
    <source>
        <strain evidence="8">LMM 1652</strain>
    </source>
</reference>
<keyword evidence="2" id="KW-1003">Cell membrane</keyword>
<feature type="transmembrane region" description="Helical" evidence="6">
    <location>
        <begin position="172"/>
        <end position="192"/>
    </location>
</feature>
<dbReference type="OrthoDB" id="4771963at2"/>
<dbReference type="AlphaFoldDB" id="A0A5J6Z8H3"/>
<dbReference type="RefSeq" id="WP_151903515.1">
    <property type="nucleotide sequence ID" value="NZ_CP045032.1"/>
</dbReference>
<dbReference type="InterPro" id="IPR050833">
    <property type="entry name" value="Poly_Biosynth_Transport"/>
</dbReference>
<evidence type="ECO:0000256" key="2">
    <source>
        <dbReference type="ARBA" id="ARBA00022475"/>
    </source>
</evidence>
<comment type="subcellular location">
    <subcellularLocation>
        <location evidence="1">Cell membrane</location>
        <topology evidence="1">Multi-pass membrane protein</topology>
    </subcellularLocation>
</comment>
<evidence type="ECO:0000256" key="6">
    <source>
        <dbReference type="SAM" id="Phobius"/>
    </source>
</evidence>
<accession>A0A5J6Z8H3</accession>
<organism evidence="7 8">
    <name type="scientific">Corynebacterium urogenitale</name>
    <dbReference type="NCBI Taxonomy" id="2487892"/>
    <lineage>
        <taxon>Bacteria</taxon>
        <taxon>Bacillati</taxon>
        <taxon>Actinomycetota</taxon>
        <taxon>Actinomycetes</taxon>
        <taxon>Mycobacteriales</taxon>
        <taxon>Corynebacteriaceae</taxon>
        <taxon>Corynebacterium</taxon>
    </lineage>
</organism>
<evidence type="ECO:0000313" key="8">
    <source>
        <dbReference type="Proteomes" id="UP000326711"/>
    </source>
</evidence>
<feature type="transmembrane region" description="Helical" evidence="6">
    <location>
        <begin position="313"/>
        <end position="336"/>
    </location>
</feature>
<feature type="transmembrane region" description="Helical" evidence="6">
    <location>
        <begin position="111"/>
        <end position="131"/>
    </location>
</feature>
<feature type="transmembrane region" description="Helical" evidence="6">
    <location>
        <begin position="348"/>
        <end position="370"/>
    </location>
</feature>